<reference evidence="1" key="1">
    <citation type="submission" date="2021-09" db="EMBL/GenBank/DDBJ databases">
        <authorList>
            <consortium name="AG Swart"/>
            <person name="Singh M."/>
            <person name="Singh A."/>
            <person name="Seah K."/>
            <person name="Emmerich C."/>
        </authorList>
    </citation>
    <scope>NUCLEOTIDE SEQUENCE</scope>
    <source>
        <strain evidence="1">ATCC30299</strain>
    </source>
</reference>
<dbReference type="Proteomes" id="UP001162131">
    <property type="component" value="Unassembled WGS sequence"/>
</dbReference>
<organism evidence="1 2">
    <name type="scientific">Blepharisma stoltei</name>
    <dbReference type="NCBI Taxonomy" id="1481888"/>
    <lineage>
        <taxon>Eukaryota</taxon>
        <taxon>Sar</taxon>
        <taxon>Alveolata</taxon>
        <taxon>Ciliophora</taxon>
        <taxon>Postciliodesmatophora</taxon>
        <taxon>Heterotrichea</taxon>
        <taxon>Heterotrichida</taxon>
        <taxon>Blepharismidae</taxon>
        <taxon>Blepharisma</taxon>
    </lineage>
</organism>
<protein>
    <submittedName>
        <fullName evidence="1">Uncharacterized protein</fullName>
    </submittedName>
</protein>
<evidence type="ECO:0000313" key="1">
    <source>
        <dbReference type="EMBL" id="CAG9323953.1"/>
    </source>
</evidence>
<sequence>MSNLLYFTILSYKNSLYFTYKWFFKNSSMERKNSYEIQPLNIEKLQKRQNSIRSISDQKNLKNNPFSRQNLTIKETAFKTDTQHIDNTYEDIINGKDIENDKNSVQSDTRSQSLIQNDIVKLSSCTIKIFHIALVLSVKFI</sequence>
<dbReference type="AlphaFoldDB" id="A0AAU9JEF3"/>
<dbReference type="EMBL" id="CAJZBQ010000035">
    <property type="protein sequence ID" value="CAG9323953.1"/>
    <property type="molecule type" value="Genomic_DNA"/>
</dbReference>
<accession>A0AAU9JEF3</accession>
<name>A0AAU9JEF3_9CILI</name>
<proteinExistence type="predicted"/>
<comment type="caution">
    <text evidence="1">The sequence shown here is derived from an EMBL/GenBank/DDBJ whole genome shotgun (WGS) entry which is preliminary data.</text>
</comment>
<gene>
    <name evidence="1" type="ORF">BSTOLATCC_MIC34983</name>
</gene>
<keyword evidence="2" id="KW-1185">Reference proteome</keyword>
<evidence type="ECO:0000313" key="2">
    <source>
        <dbReference type="Proteomes" id="UP001162131"/>
    </source>
</evidence>